<sequence>MSQEFLQAQKALTGDFEGLKLKPYLCTGNKLTIGFGRNLSDKGLTAEEAEYLFANDLQESLAFAETITCFKHLNDARKHVIVDMIYNLGSTRFQRFKNFLAALNAQNYTLAADEMRKSLWYTQVKNRARRLEHMMRKGQL</sequence>
<reference evidence="4" key="1">
    <citation type="submission" date="2020-04" db="EMBL/GenBank/DDBJ databases">
        <authorList>
            <person name="Chiriac C."/>
            <person name="Salcher M."/>
            <person name="Ghai R."/>
            <person name="Kavagutti S V."/>
        </authorList>
    </citation>
    <scope>NUCLEOTIDE SEQUENCE</scope>
</reference>
<dbReference type="PANTHER" id="PTHR37406">
    <property type="entry name" value="T4-TYPE LYSOZYME 1-RELATED"/>
    <property type="match status" value="1"/>
</dbReference>
<comment type="similarity">
    <text evidence="3">Belongs to the glycosyl hydrolase 24 family.</text>
</comment>
<protein>
    <recommendedName>
        <fullName evidence="3">Lysozyme</fullName>
        <ecNumber evidence="3">3.2.1.17</ecNumber>
    </recommendedName>
</protein>
<dbReference type="Gene3D" id="1.10.530.40">
    <property type="match status" value="1"/>
</dbReference>
<evidence type="ECO:0000256" key="1">
    <source>
        <dbReference type="ARBA" id="ARBA00022529"/>
    </source>
</evidence>
<dbReference type="GO" id="GO:0016998">
    <property type="term" value="P:cell wall macromolecule catabolic process"/>
    <property type="evidence" value="ECO:0007669"/>
    <property type="project" value="InterPro"/>
</dbReference>
<dbReference type="PANTHER" id="PTHR37406:SF1">
    <property type="entry name" value="T4-TYPE LYSOZYME 1-RELATED"/>
    <property type="match status" value="1"/>
</dbReference>
<dbReference type="Pfam" id="PF00959">
    <property type="entry name" value="Phage_lysozyme"/>
    <property type="match status" value="1"/>
</dbReference>
<dbReference type="InterPro" id="IPR023347">
    <property type="entry name" value="Lysozyme_dom_sf"/>
</dbReference>
<keyword evidence="3" id="KW-0326">Glycosidase</keyword>
<dbReference type="SUPFAM" id="SSF53955">
    <property type="entry name" value="Lysozyme-like"/>
    <property type="match status" value="1"/>
</dbReference>
<keyword evidence="2 3" id="KW-0081">Bacteriolytic enzyme</keyword>
<proteinExistence type="inferred from homology"/>
<dbReference type="EMBL" id="LR796328">
    <property type="protein sequence ID" value="CAB4136930.1"/>
    <property type="molecule type" value="Genomic_DNA"/>
</dbReference>
<dbReference type="EC" id="3.2.1.17" evidence="3"/>
<comment type="catalytic activity">
    <reaction evidence="3">
        <text>Hydrolysis of (1-&gt;4)-beta-linkages between N-acetylmuramic acid and N-acetyl-D-glucosamine residues in a peptidoglycan and between N-acetyl-D-glucosamine residues in chitodextrins.</text>
        <dbReference type="EC" id="3.2.1.17"/>
    </reaction>
</comment>
<dbReference type="GO" id="GO:0003796">
    <property type="term" value="F:lysozyme activity"/>
    <property type="evidence" value="ECO:0007669"/>
    <property type="project" value="UniProtKB-EC"/>
</dbReference>
<dbReference type="InterPro" id="IPR023346">
    <property type="entry name" value="Lysozyme-like_dom_sf"/>
</dbReference>
<dbReference type="InterPro" id="IPR052619">
    <property type="entry name" value="Phage_lysozyme-like"/>
</dbReference>
<evidence type="ECO:0000313" key="4">
    <source>
        <dbReference type="EMBL" id="CAB4136930.1"/>
    </source>
</evidence>
<gene>
    <name evidence="4" type="ORF">UFOVP313_16</name>
</gene>
<keyword evidence="3" id="KW-0378">Hydrolase</keyword>
<dbReference type="GO" id="GO:0042742">
    <property type="term" value="P:defense response to bacterium"/>
    <property type="evidence" value="ECO:0007669"/>
    <property type="project" value="UniProtKB-KW"/>
</dbReference>
<dbReference type="InterPro" id="IPR002196">
    <property type="entry name" value="Glyco_hydro_24"/>
</dbReference>
<keyword evidence="1 3" id="KW-0929">Antimicrobial</keyword>
<name>A0A6J5LVG4_9CAUD</name>
<accession>A0A6J5LVG4</accession>
<dbReference type="GO" id="GO:0031640">
    <property type="term" value="P:killing of cells of another organism"/>
    <property type="evidence" value="ECO:0007669"/>
    <property type="project" value="UniProtKB-KW"/>
</dbReference>
<dbReference type="GO" id="GO:0009253">
    <property type="term" value="P:peptidoglycan catabolic process"/>
    <property type="evidence" value="ECO:0007669"/>
    <property type="project" value="InterPro"/>
</dbReference>
<evidence type="ECO:0000256" key="2">
    <source>
        <dbReference type="ARBA" id="ARBA00022638"/>
    </source>
</evidence>
<organism evidence="4">
    <name type="scientific">uncultured Caudovirales phage</name>
    <dbReference type="NCBI Taxonomy" id="2100421"/>
    <lineage>
        <taxon>Viruses</taxon>
        <taxon>Duplodnaviria</taxon>
        <taxon>Heunggongvirae</taxon>
        <taxon>Uroviricota</taxon>
        <taxon>Caudoviricetes</taxon>
        <taxon>Peduoviridae</taxon>
        <taxon>Maltschvirus</taxon>
        <taxon>Maltschvirus maltsch</taxon>
    </lineage>
</organism>
<evidence type="ECO:0000256" key="3">
    <source>
        <dbReference type="RuleBase" id="RU003788"/>
    </source>
</evidence>